<comment type="caution">
    <text evidence="3">The sequence shown here is derived from an EMBL/GenBank/DDBJ whole genome shotgun (WGS) entry which is preliminary data.</text>
</comment>
<evidence type="ECO:0008006" key="5">
    <source>
        <dbReference type="Google" id="ProtNLM"/>
    </source>
</evidence>
<organism evidence="3 4">
    <name type="scientific">Gryllus longicercus</name>
    <dbReference type="NCBI Taxonomy" id="2509291"/>
    <lineage>
        <taxon>Eukaryota</taxon>
        <taxon>Metazoa</taxon>
        <taxon>Ecdysozoa</taxon>
        <taxon>Arthropoda</taxon>
        <taxon>Hexapoda</taxon>
        <taxon>Insecta</taxon>
        <taxon>Pterygota</taxon>
        <taxon>Neoptera</taxon>
        <taxon>Polyneoptera</taxon>
        <taxon>Orthoptera</taxon>
        <taxon>Ensifera</taxon>
        <taxon>Gryllidea</taxon>
        <taxon>Grylloidea</taxon>
        <taxon>Gryllidae</taxon>
        <taxon>Gryllinae</taxon>
        <taxon>Gryllus</taxon>
    </lineage>
</organism>
<proteinExistence type="predicted"/>
<feature type="compositionally biased region" description="Basic residues" evidence="1">
    <location>
        <begin position="121"/>
        <end position="130"/>
    </location>
</feature>
<feature type="compositionally biased region" description="Low complexity" evidence="1">
    <location>
        <begin position="95"/>
        <end position="109"/>
    </location>
</feature>
<name>A0AAN9WGQ7_9ORTH</name>
<evidence type="ECO:0000256" key="1">
    <source>
        <dbReference type="SAM" id="MobiDB-lite"/>
    </source>
</evidence>
<feature type="signal peptide" evidence="2">
    <location>
        <begin position="1"/>
        <end position="23"/>
    </location>
</feature>
<evidence type="ECO:0000313" key="3">
    <source>
        <dbReference type="EMBL" id="KAK7872109.1"/>
    </source>
</evidence>
<dbReference type="Proteomes" id="UP001378592">
    <property type="component" value="Unassembled WGS sequence"/>
</dbReference>
<evidence type="ECO:0000313" key="4">
    <source>
        <dbReference type="Proteomes" id="UP001378592"/>
    </source>
</evidence>
<evidence type="ECO:0000256" key="2">
    <source>
        <dbReference type="SAM" id="SignalP"/>
    </source>
</evidence>
<reference evidence="3 4" key="1">
    <citation type="submission" date="2024-03" db="EMBL/GenBank/DDBJ databases">
        <title>The genome assembly and annotation of the cricket Gryllus longicercus Weissman &amp; Gray.</title>
        <authorList>
            <person name="Szrajer S."/>
            <person name="Gray D."/>
            <person name="Ylla G."/>
        </authorList>
    </citation>
    <scope>NUCLEOTIDE SEQUENCE [LARGE SCALE GENOMIC DNA]</scope>
    <source>
        <strain evidence="3">DAG 2021-001</strain>
        <tissue evidence="3">Whole body minus gut</tissue>
    </source>
</reference>
<gene>
    <name evidence="3" type="ORF">R5R35_005185</name>
</gene>
<dbReference type="EMBL" id="JAZDUA010000029">
    <property type="protein sequence ID" value="KAK7872109.1"/>
    <property type="molecule type" value="Genomic_DNA"/>
</dbReference>
<feature type="region of interest" description="Disordered" evidence="1">
    <location>
        <begin position="25"/>
        <end position="47"/>
    </location>
</feature>
<feature type="chain" id="PRO_5042973489" description="Accessory gland protein" evidence="2">
    <location>
        <begin position="24"/>
        <end position="193"/>
    </location>
</feature>
<accession>A0AAN9WGQ7</accession>
<sequence>MGLASRNVAILMALLVALHAALAAPTKKGGGCKGGKGGKGRRSVEDEGVGVGVSSFEGAFADALAEEDAESALVLEDQVRARRSLAVEEEEEEGGAAYAEGAASAEGAALQVEDGGQSQFVKKKPCRGKKPGGDGSGGDTTGTDSGTEAEQMQRQREGKSKRKKAKSSSDTTESAALVSWLMGDVAESDNISV</sequence>
<keyword evidence="4" id="KW-1185">Reference proteome</keyword>
<dbReference type="AlphaFoldDB" id="A0AAN9WGQ7"/>
<protein>
    <recommendedName>
        <fullName evidence="5">Accessory gland protein</fullName>
    </recommendedName>
</protein>
<feature type="region of interest" description="Disordered" evidence="1">
    <location>
        <begin position="83"/>
        <end position="176"/>
    </location>
</feature>
<keyword evidence="2" id="KW-0732">Signal</keyword>